<accession>A0A3F3GSW7</accession>
<dbReference type="Gene3D" id="1.10.1030.10">
    <property type="entry name" value="Carbamoyl-phosphate synthetase, large subunit oligomerisation domain"/>
    <property type="match status" value="1"/>
</dbReference>
<organism evidence="11 12">
    <name type="scientific">Fructobacillus pseudoficulneus</name>
    <dbReference type="NCBI Taxonomy" id="220714"/>
    <lineage>
        <taxon>Bacteria</taxon>
        <taxon>Bacillati</taxon>
        <taxon>Bacillota</taxon>
        <taxon>Bacilli</taxon>
        <taxon>Lactobacillales</taxon>
        <taxon>Lactobacillaceae</taxon>
        <taxon>Fructobacillus</taxon>
    </lineage>
</organism>
<dbReference type="PANTHER" id="PTHR11405:SF16">
    <property type="entry name" value="ASPARTATE CARBAMOYLTRANSFERASE, CHLOROPLASTIC"/>
    <property type="match status" value="1"/>
</dbReference>
<evidence type="ECO:0000256" key="9">
    <source>
        <dbReference type="PROSITE-ProRule" id="PRU00409"/>
    </source>
</evidence>
<dbReference type="GO" id="GO:0005737">
    <property type="term" value="C:cytoplasm"/>
    <property type="evidence" value="ECO:0007669"/>
    <property type="project" value="TreeGrafter"/>
</dbReference>
<dbReference type="InterPro" id="IPR011761">
    <property type="entry name" value="ATP-grasp"/>
</dbReference>
<keyword evidence="2" id="KW-0436">Ligase</keyword>
<dbReference type="SUPFAM" id="SSF56059">
    <property type="entry name" value="Glutathione synthetase ATP-binding domain-like"/>
    <property type="match status" value="1"/>
</dbReference>
<dbReference type="InterPro" id="IPR005480">
    <property type="entry name" value="CPSase_lsu_oligo"/>
</dbReference>
<dbReference type="Pfam" id="PF02786">
    <property type="entry name" value="CPSase_L_D2"/>
    <property type="match status" value="1"/>
</dbReference>
<name>A0A3F3GSW7_9LACO</name>
<evidence type="ECO:0000256" key="1">
    <source>
        <dbReference type="ARBA" id="ARBA00009799"/>
    </source>
</evidence>
<dbReference type="GO" id="GO:0046872">
    <property type="term" value="F:metal ion binding"/>
    <property type="evidence" value="ECO:0007669"/>
    <property type="project" value="UniProtKB-KW"/>
</dbReference>
<dbReference type="OrthoDB" id="9804197at2"/>
<evidence type="ECO:0000256" key="8">
    <source>
        <dbReference type="ARBA" id="ARBA00047359"/>
    </source>
</evidence>
<evidence type="ECO:0000256" key="2">
    <source>
        <dbReference type="ARBA" id="ARBA00022598"/>
    </source>
</evidence>
<dbReference type="RefSeq" id="WP_059377028.1">
    <property type="nucleotide sequence ID" value="NZ_DF968064.1"/>
</dbReference>
<keyword evidence="5 9" id="KW-0067">ATP-binding</keyword>
<dbReference type="Proteomes" id="UP000061227">
    <property type="component" value="Unassembled WGS sequence"/>
</dbReference>
<dbReference type="Pfam" id="PF25596">
    <property type="entry name" value="CPSase_L_D1"/>
    <property type="match status" value="2"/>
</dbReference>
<evidence type="ECO:0000256" key="7">
    <source>
        <dbReference type="ARBA" id="ARBA00023211"/>
    </source>
</evidence>
<dbReference type="AlphaFoldDB" id="A0A3F3GSW7"/>
<proteinExistence type="inferred from homology"/>
<dbReference type="Gene3D" id="3.30.470.20">
    <property type="entry name" value="ATP-grasp fold, B domain"/>
    <property type="match status" value="1"/>
</dbReference>
<dbReference type="PANTHER" id="PTHR11405">
    <property type="entry name" value="CARBAMOYLTRANSFERASE FAMILY MEMBER"/>
    <property type="match status" value="1"/>
</dbReference>
<dbReference type="STRING" id="220714.SAMN05660469_0572"/>
<dbReference type="InterPro" id="IPR005479">
    <property type="entry name" value="CPAse_ATP-bd"/>
</dbReference>
<evidence type="ECO:0000256" key="3">
    <source>
        <dbReference type="ARBA" id="ARBA00022723"/>
    </source>
</evidence>
<dbReference type="PROSITE" id="PS50975">
    <property type="entry name" value="ATP_GRASP"/>
    <property type="match status" value="1"/>
</dbReference>
<dbReference type="SUPFAM" id="SSF48108">
    <property type="entry name" value="Carbamoyl phosphate synthetase, large subunit connection domain"/>
    <property type="match status" value="1"/>
</dbReference>
<keyword evidence="3" id="KW-0479">Metal-binding</keyword>
<feature type="domain" description="ATP-grasp" evidence="10">
    <location>
        <begin position="136"/>
        <end position="330"/>
    </location>
</feature>
<dbReference type="InterPro" id="IPR058047">
    <property type="entry name" value="CPSase_preATP-grasp"/>
</dbReference>
<sequence>MYKKITETPVEKVLFIGGGETDFGLQGESDAAIYQVLPILNGLGYTITVVDDNPYSLALESPAATGILKTLTVANIKKIIQDQQIDAVYPLFGGIRAIRLWDQVVAEWRLEDGQIPQSLGLAAADLHQINNGTQLFQRLDEAGLGVTASAVIQTQDEANELLRELELPLVVRAQKPIQGTTRQIVDRLDDFDRVVQQVMDQSLTNEVLIAKAINGLKEISVLVVRDRDGNCLQVGAAEDMDPIGIHTADSLSVAPVLTISDPVMQKMRAQAFLIANMIGLKGVMHVQFAYDEKTGKIYVIKVSPYLDQLANRMAVMTGYPVMLVAAQLAMGIRLTNVYLPNAFHQKTAIMEPVMDHIVVKLPVFPFGDLDASNITVNRQLNSVQKSVGSALGFGRTFVEAMEKAIRSAHFNNRSFSPKYMADVSDDELIQQLIHPQDNRVLLLIEALRRGYEVDELAELTNIDEFYFYQLKRLIEIERSVDQSNKDAQSLRMAKKSGFSDGLIARFWDTDFQEVRQLARSHDVIPTYKALEPSAGEFPEHERQFFATFEEENESEPVDNQSVLIIGPGAFRMGDGVSAGYMTSITLSELHRLDYQTIIMNNNAADSTLLPHLSDKQYLEPLETSDVMSVVDLEKPHAILVPGNRKKLIAALTDLNQNVIVFPKEKHHPARPEAGQSEFCLNFFYDGQTKHPLVILQQRPGESRLLKQKINSDFIDDLDLSSPGLYQVIWRADIDTWVDQVSLPNLTVDTWLRPMPYGHIAYLTKALGMPLGRMVVRAWVDKLNEADRKFLAKMAANHEGASLAMVTSDTDYALHLQPDKSLDMTRFEMGAKLVPFESEQADGEK</sequence>
<dbReference type="FunFam" id="3.40.50.20:FF:000001">
    <property type="entry name" value="Carbamoyl-phosphate synthase large chain"/>
    <property type="match status" value="1"/>
</dbReference>
<dbReference type="GO" id="GO:0006221">
    <property type="term" value="P:pyrimidine nucleotide biosynthetic process"/>
    <property type="evidence" value="ECO:0007669"/>
    <property type="project" value="UniProtKB-KW"/>
</dbReference>
<keyword evidence="12" id="KW-1185">Reference proteome</keyword>
<dbReference type="GO" id="GO:0004088">
    <property type="term" value="F:carbamoyl-phosphate synthase (glutamine-hydrolyzing) activity"/>
    <property type="evidence" value="ECO:0007669"/>
    <property type="project" value="TreeGrafter"/>
</dbReference>
<protein>
    <submittedName>
        <fullName evidence="11">Carbamoyl phosphate synthase large subunit</fullName>
    </submittedName>
</protein>
<evidence type="ECO:0000313" key="12">
    <source>
        <dbReference type="Proteomes" id="UP000061227"/>
    </source>
</evidence>
<evidence type="ECO:0000256" key="4">
    <source>
        <dbReference type="ARBA" id="ARBA00022741"/>
    </source>
</evidence>
<dbReference type="EMBL" id="DF968064">
    <property type="protein sequence ID" value="GAP02636.1"/>
    <property type="molecule type" value="Genomic_DNA"/>
</dbReference>
<keyword evidence="4 9" id="KW-0547">Nucleotide-binding</keyword>
<comment type="similarity">
    <text evidence="1">Belongs to the CarB family.</text>
</comment>
<reference evidence="11 12" key="1">
    <citation type="journal article" date="2015" name="BMC Genomics">
        <title>Comparative genomics of Fructobacillus spp. and Leuconostoc spp. reveals niche-specific evolution of Fructobacillus spp.</title>
        <authorList>
            <person name="Endo A."/>
            <person name="Tanizawa Y."/>
            <person name="Tanaka N."/>
            <person name="Maeno S."/>
            <person name="Kumar H."/>
            <person name="Shiwa Y."/>
            <person name="Okada S."/>
            <person name="Yoshikawa H."/>
            <person name="Dicks L."/>
            <person name="Nakagawa J."/>
            <person name="Arita M."/>
        </authorList>
    </citation>
    <scope>NUCLEOTIDE SEQUENCE [LARGE SCALE GENOMIC DNA]</scope>
    <source>
        <strain evidence="11 12">DSM 15468</strain>
    </source>
</reference>
<dbReference type="InterPro" id="IPR005483">
    <property type="entry name" value="CPSase_dom"/>
</dbReference>
<dbReference type="Gene3D" id="3.40.50.20">
    <property type="match status" value="2"/>
</dbReference>
<dbReference type="GO" id="GO:0004087">
    <property type="term" value="F:carbamoyl-phosphate synthase (ammonia) activity"/>
    <property type="evidence" value="ECO:0007669"/>
    <property type="project" value="UniProtKB-EC"/>
</dbReference>
<dbReference type="InterPro" id="IPR036897">
    <property type="entry name" value="CarbamoylP_synth_lsu_oligo_sf"/>
</dbReference>
<gene>
    <name evidence="11" type="ORF">FPFC_020840</name>
</gene>
<dbReference type="PRINTS" id="PR00098">
    <property type="entry name" value="CPSASE"/>
</dbReference>
<keyword evidence="6" id="KW-0665">Pyrimidine biosynthesis</keyword>
<dbReference type="InterPro" id="IPR016185">
    <property type="entry name" value="PreATP-grasp_dom_sf"/>
</dbReference>
<evidence type="ECO:0000256" key="6">
    <source>
        <dbReference type="ARBA" id="ARBA00022975"/>
    </source>
</evidence>
<evidence type="ECO:0000259" key="10">
    <source>
        <dbReference type="PROSITE" id="PS50975"/>
    </source>
</evidence>
<dbReference type="GO" id="GO:0006541">
    <property type="term" value="P:glutamine metabolic process"/>
    <property type="evidence" value="ECO:0007669"/>
    <property type="project" value="TreeGrafter"/>
</dbReference>
<dbReference type="SMART" id="SM01096">
    <property type="entry name" value="CPSase_L_D3"/>
    <property type="match status" value="1"/>
</dbReference>
<dbReference type="Pfam" id="PF02787">
    <property type="entry name" value="CPSase_L_D3"/>
    <property type="match status" value="1"/>
</dbReference>
<evidence type="ECO:0000313" key="11">
    <source>
        <dbReference type="EMBL" id="GAP02636.1"/>
    </source>
</evidence>
<dbReference type="SUPFAM" id="SSF52440">
    <property type="entry name" value="PreATP-grasp domain"/>
    <property type="match status" value="2"/>
</dbReference>
<dbReference type="GO" id="GO:0005524">
    <property type="term" value="F:ATP binding"/>
    <property type="evidence" value="ECO:0007669"/>
    <property type="project" value="UniProtKB-UniRule"/>
</dbReference>
<comment type="catalytic activity">
    <reaction evidence="8">
        <text>hydrogencarbonate + NH4(+) + 2 ATP = carbamoyl phosphate + 2 ADP + phosphate + 2 H(+)</text>
        <dbReference type="Rhea" id="RHEA:18029"/>
        <dbReference type="ChEBI" id="CHEBI:15378"/>
        <dbReference type="ChEBI" id="CHEBI:17544"/>
        <dbReference type="ChEBI" id="CHEBI:28938"/>
        <dbReference type="ChEBI" id="CHEBI:30616"/>
        <dbReference type="ChEBI" id="CHEBI:43474"/>
        <dbReference type="ChEBI" id="CHEBI:58228"/>
        <dbReference type="ChEBI" id="CHEBI:456216"/>
        <dbReference type="EC" id="6.3.4.16"/>
    </reaction>
</comment>
<evidence type="ECO:0000256" key="5">
    <source>
        <dbReference type="ARBA" id="ARBA00022840"/>
    </source>
</evidence>
<keyword evidence="7" id="KW-0464">Manganese</keyword>